<keyword evidence="13 20" id="KW-0249">Electron transport</keyword>
<evidence type="ECO:0000256" key="19">
    <source>
        <dbReference type="ARBA" id="ARBA00029351"/>
    </source>
</evidence>
<dbReference type="GO" id="GO:0046872">
    <property type="term" value="F:metal ion binding"/>
    <property type="evidence" value="ECO:0007669"/>
    <property type="project" value="UniProtKB-KW"/>
</dbReference>
<comment type="subcellular location">
    <subcellularLocation>
        <location evidence="2">Cell membrane</location>
        <topology evidence="2">Single-pass membrane protein</topology>
    </subcellularLocation>
</comment>
<accession>A0A060NJ46</accession>
<dbReference type="InterPro" id="IPR005805">
    <property type="entry name" value="Rieske_Fe-S_prot_C"/>
</dbReference>
<feature type="transmembrane region" description="Helical" evidence="20">
    <location>
        <begin position="12"/>
        <end position="33"/>
    </location>
</feature>
<evidence type="ECO:0000256" key="1">
    <source>
        <dbReference type="ARBA" id="ARBA00002444"/>
    </source>
</evidence>
<dbReference type="Pfam" id="PF00355">
    <property type="entry name" value="Rieske"/>
    <property type="match status" value="1"/>
</dbReference>
<evidence type="ECO:0000313" key="24">
    <source>
        <dbReference type="Proteomes" id="UP000067461"/>
    </source>
</evidence>
<name>A0A060NJ46_9BURK</name>
<evidence type="ECO:0000256" key="16">
    <source>
        <dbReference type="ARBA" id="ARBA00023014"/>
    </source>
</evidence>
<dbReference type="PROSITE" id="PS51296">
    <property type="entry name" value="RIESKE"/>
    <property type="match status" value="1"/>
</dbReference>
<dbReference type="EC" id="7.1.1.8" evidence="5 20"/>
<comment type="miscellaneous">
    <text evidence="20">The Rieske protein is a high potential 2Fe-2S protein.</text>
</comment>
<comment type="catalytic activity">
    <reaction evidence="19 20">
        <text>a quinol + 2 Fe(III)-[cytochrome c](out) = a quinone + 2 Fe(II)-[cytochrome c](out) + 2 H(+)(out)</text>
        <dbReference type="Rhea" id="RHEA:11484"/>
        <dbReference type="Rhea" id="RHEA-COMP:10350"/>
        <dbReference type="Rhea" id="RHEA-COMP:14399"/>
        <dbReference type="ChEBI" id="CHEBI:15378"/>
        <dbReference type="ChEBI" id="CHEBI:24646"/>
        <dbReference type="ChEBI" id="CHEBI:29033"/>
        <dbReference type="ChEBI" id="CHEBI:29034"/>
        <dbReference type="ChEBI" id="CHEBI:132124"/>
        <dbReference type="EC" id="7.1.1.8"/>
    </reaction>
</comment>
<dbReference type="Proteomes" id="UP000067461">
    <property type="component" value="Chromosome"/>
</dbReference>
<comment type="subunit">
    <text evidence="4 21">The main subunits of complex b-c1 are: cytochrome b, cytochrome c1 and the Rieske protein.</text>
</comment>
<evidence type="ECO:0000256" key="9">
    <source>
        <dbReference type="ARBA" id="ARBA00022692"/>
    </source>
</evidence>
<evidence type="ECO:0000256" key="11">
    <source>
        <dbReference type="ARBA" id="ARBA00022723"/>
    </source>
</evidence>
<dbReference type="InterPro" id="IPR017941">
    <property type="entry name" value="Rieske_2Fe-2S"/>
</dbReference>
<evidence type="ECO:0000256" key="14">
    <source>
        <dbReference type="ARBA" id="ARBA00022989"/>
    </source>
</evidence>
<dbReference type="STRING" id="1458425.SRAA_1623"/>
<dbReference type="CDD" id="cd03470">
    <property type="entry name" value="Rieske_cytochrome_bc1"/>
    <property type="match status" value="1"/>
</dbReference>
<comment type="function">
    <text evidence="1">Component of the ubiquinol-cytochrome c reductase complex (complex III or cytochrome b-c1 complex), which is a respiratory chain that generates an electrochemical potential coupled to ATP synthesis.</text>
</comment>
<dbReference type="RefSeq" id="WP_045532005.1">
    <property type="nucleotide sequence ID" value="NZ_AP014568.1"/>
</dbReference>
<dbReference type="InterPro" id="IPR006317">
    <property type="entry name" value="Ubiquinol_cyt_c_Rdtase_Fe-S-su"/>
</dbReference>
<proteinExistence type="inferred from homology"/>
<dbReference type="OrthoDB" id="9767869at2"/>
<dbReference type="Pfam" id="PF10399">
    <property type="entry name" value="UCR_Fe-S_N"/>
    <property type="match status" value="1"/>
</dbReference>
<gene>
    <name evidence="23" type="primary">petA</name>
    <name evidence="23" type="ORF">SRAA_1623</name>
</gene>
<keyword evidence="12" id="KW-1278">Translocase</keyword>
<keyword evidence="18" id="KW-1015">Disulfide bond</keyword>
<dbReference type="SUPFAM" id="SSF50022">
    <property type="entry name" value="ISP domain"/>
    <property type="match status" value="1"/>
</dbReference>
<dbReference type="PANTHER" id="PTHR10134">
    <property type="entry name" value="CYTOCHROME B-C1 COMPLEX SUBUNIT RIESKE, MITOCHONDRIAL"/>
    <property type="match status" value="1"/>
</dbReference>
<keyword evidence="24" id="KW-1185">Reference proteome</keyword>
<evidence type="ECO:0000256" key="10">
    <source>
        <dbReference type="ARBA" id="ARBA00022714"/>
    </source>
</evidence>
<dbReference type="InterPro" id="IPR014349">
    <property type="entry name" value="Rieske_Fe-S_prot"/>
</dbReference>
<reference evidence="23 24" key="1">
    <citation type="journal article" date="2014" name="Nat. Commun.">
        <title>Physiological and genomic features of highly alkaliphilic hydrogen-utilizing Betaproteobacteria from a continental serpentinizing site.</title>
        <authorList>
            <person name="Suzuki S."/>
            <person name="Kuenen J.G."/>
            <person name="Schipper K."/>
            <person name="van der Velde S."/>
            <person name="Ishii S."/>
            <person name="Wu A."/>
            <person name="Sorokin D.Y."/>
            <person name="Tenney A."/>
            <person name="Meng X.Y."/>
            <person name="Morrill P.L."/>
            <person name="Kamagata Y."/>
            <person name="Muyzer G."/>
            <person name="Nealson K.H."/>
        </authorList>
    </citation>
    <scope>NUCLEOTIDE SEQUENCE [LARGE SCALE GENOMIC DNA]</scope>
    <source>
        <strain evidence="23 24">A1</strain>
    </source>
</reference>
<dbReference type="HOGENOM" id="CLU_055690_0_2_4"/>
<evidence type="ECO:0000256" key="18">
    <source>
        <dbReference type="ARBA" id="ARBA00023157"/>
    </source>
</evidence>
<dbReference type="PRINTS" id="PR00162">
    <property type="entry name" value="RIESKE"/>
</dbReference>
<keyword evidence="10" id="KW-0001">2Fe-2S</keyword>
<dbReference type="KEGG" id="cbaa:SRAA_1623"/>
<dbReference type="AlphaFoldDB" id="A0A060NJ46"/>
<dbReference type="EMBL" id="AP014568">
    <property type="protein sequence ID" value="BAO81477.1"/>
    <property type="molecule type" value="Genomic_DNA"/>
</dbReference>
<evidence type="ECO:0000256" key="4">
    <source>
        <dbReference type="ARBA" id="ARBA00011649"/>
    </source>
</evidence>
<keyword evidence="15" id="KW-0408">Iron</keyword>
<dbReference type="InterPro" id="IPR036922">
    <property type="entry name" value="Rieske_2Fe-2S_sf"/>
</dbReference>
<evidence type="ECO:0000256" key="8">
    <source>
        <dbReference type="ARBA" id="ARBA00022475"/>
    </source>
</evidence>
<evidence type="ECO:0000256" key="6">
    <source>
        <dbReference type="ARBA" id="ARBA00019816"/>
    </source>
</evidence>
<keyword evidence="14 20" id="KW-1133">Transmembrane helix</keyword>
<keyword evidence="9 20" id="KW-0812">Transmembrane</keyword>
<evidence type="ECO:0000256" key="15">
    <source>
        <dbReference type="ARBA" id="ARBA00023004"/>
    </source>
</evidence>
<dbReference type="GO" id="GO:0051537">
    <property type="term" value="F:2 iron, 2 sulfur cluster binding"/>
    <property type="evidence" value="ECO:0007669"/>
    <property type="project" value="UniProtKB-KW"/>
</dbReference>
<evidence type="ECO:0000256" key="20">
    <source>
        <dbReference type="RuleBase" id="RU004494"/>
    </source>
</evidence>
<dbReference type="PROSITE" id="PS51318">
    <property type="entry name" value="TAT"/>
    <property type="match status" value="1"/>
</dbReference>
<evidence type="ECO:0000256" key="21">
    <source>
        <dbReference type="RuleBase" id="RU004497"/>
    </source>
</evidence>
<keyword evidence="7 20" id="KW-0813">Transport</keyword>
<comment type="cofactor">
    <cofactor evidence="20">
        <name>[2Fe-2S] cluster</name>
        <dbReference type="ChEBI" id="CHEBI:190135"/>
    </cofactor>
    <text evidence="20">Binds 1 [2Fe-2S] cluster per subunit.</text>
</comment>
<dbReference type="GO" id="GO:0008121">
    <property type="term" value="F:quinol-cytochrome-c reductase activity"/>
    <property type="evidence" value="ECO:0007669"/>
    <property type="project" value="UniProtKB-EC"/>
</dbReference>
<dbReference type="InterPro" id="IPR006311">
    <property type="entry name" value="TAT_signal"/>
</dbReference>
<evidence type="ECO:0000256" key="5">
    <source>
        <dbReference type="ARBA" id="ARBA00012951"/>
    </source>
</evidence>
<keyword evidence="17 20" id="KW-0472">Membrane</keyword>
<evidence type="ECO:0000256" key="13">
    <source>
        <dbReference type="ARBA" id="ARBA00022982"/>
    </source>
</evidence>
<evidence type="ECO:0000256" key="7">
    <source>
        <dbReference type="ARBA" id="ARBA00022448"/>
    </source>
</evidence>
<dbReference type="Gene3D" id="2.102.10.10">
    <property type="entry name" value="Rieske [2Fe-2S] iron-sulphur domain"/>
    <property type="match status" value="1"/>
</dbReference>
<dbReference type="GO" id="GO:0005886">
    <property type="term" value="C:plasma membrane"/>
    <property type="evidence" value="ECO:0007669"/>
    <property type="project" value="UniProtKB-SubCell"/>
</dbReference>
<dbReference type="NCBIfam" id="TIGR01416">
    <property type="entry name" value="Rieske_proteo"/>
    <property type="match status" value="1"/>
</dbReference>
<evidence type="ECO:0000256" key="3">
    <source>
        <dbReference type="ARBA" id="ARBA00010651"/>
    </source>
</evidence>
<keyword evidence="11" id="KW-0479">Metal-binding</keyword>
<sequence>MSEATVDNGRRVWLISTCAMGGVGAAAVAVPFVSSFQPSARARAAGASVEVDISRLQPGEKMVVEWRGRPVWVLYRTPEMIASLEVVEPRLADPQSERRVFPTPEYALNRHRSIKPQYLVAVGVCTHFGCSPTSRFTPGDQPGLPNDWPGGFFCPCHGSAFDLSGRVFANMPAPDNLEIPPHQYLTDTMLLVGEDQQA</sequence>
<dbReference type="Gene3D" id="1.20.5.510">
    <property type="entry name" value="Single helix bin"/>
    <property type="match status" value="1"/>
</dbReference>
<evidence type="ECO:0000259" key="22">
    <source>
        <dbReference type="PROSITE" id="PS51296"/>
    </source>
</evidence>
<dbReference type="InterPro" id="IPR019470">
    <property type="entry name" value="Ubiq_cytC_Rdtase_Fe-S_su_TAT"/>
</dbReference>
<organism evidence="23 24">
    <name type="scientific">Serpentinimonas raichei</name>
    <dbReference type="NCBI Taxonomy" id="1458425"/>
    <lineage>
        <taxon>Bacteria</taxon>
        <taxon>Pseudomonadati</taxon>
        <taxon>Pseudomonadota</taxon>
        <taxon>Betaproteobacteria</taxon>
        <taxon>Burkholderiales</taxon>
        <taxon>Comamonadaceae</taxon>
        <taxon>Serpentinimonas</taxon>
    </lineage>
</organism>
<comment type="similarity">
    <text evidence="3">Belongs to the Rieske iron-sulfur protein family.</text>
</comment>
<evidence type="ECO:0000313" key="23">
    <source>
        <dbReference type="EMBL" id="BAO81477.1"/>
    </source>
</evidence>
<feature type="domain" description="Rieske" evidence="22">
    <location>
        <begin position="84"/>
        <end position="191"/>
    </location>
</feature>
<evidence type="ECO:0000256" key="17">
    <source>
        <dbReference type="ARBA" id="ARBA00023136"/>
    </source>
</evidence>
<keyword evidence="16" id="KW-0411">Iron-sulfur</keyword>
<keyword evidence="8" id="KW-1003">Cell membrane</keyword>
<evidence type="ECO:0000256" key="12">
    <source>
        <dbReference type="ARBA" id="ARBA00022967"/>
    </source>
</evidence>
<protein>
    <recommendedName>
        <fullName evidence="6 20">Ubiquinol-cytochrome c reductase iron-sulfur subunit</fullName>
        <ecNumber evidence="5 20">7.1.1.8</ecNumber>
    </recommendedName>
</protein>
<evidence type="ECO:0000256" key="2">
    <source>
        <dbReference type="ARBA" id="ARBA00004162"/>
    </source>
</evidence>